<reference evidence="5" key="1">
    <citation type="submission" date="2022-10" db="EMBL/GenBank/DDBJ databases">
        <title>Streptomyces beihaiensis sp. nov., a chitin degrading actinobacterium, isolated from shrimp pond soil.</title>
        <authorList>
            <person name="Xie J."/>
            <person name="Shen N."/>
        </authorList>
    </citation>
    <scope>NUCLEOTIDE SEQUENCE</scope>
    <source>
        <strain evidence="5">GXMU-J5</strain>
    </source>
</reference>
<dbReference type="GO" id="GO:0032259">
    <property type="term" value="P:methylation"/>
    <property type="evidence" value="ECO:0007669"/>
    <property type="project" value="UniProtKB-KW"/>
</dbReference>
<dbReference type="GO" id="GO:0008168">
    <property type="term" value="F:methyltransferase activity"/>
    <property type="evidence" value="ECO:0007669"/>
    <property type="project" value="UniProtKB-KW"/>
</dbReference>
<dbReference type="EMBL" id="JAPHNL010000277">
    <property type="protein sequence ID" value="MCX3062640.1"/>
    <property type="molecule type" value="Genomic_DNA"/>
</dbReference>
<dbReference type="InterPro" id="IPR013216">
    <property type="entry name" value="Methyltransf_11"/>
</dbReference>
<dbReference type="InterPro" id="IPR029063">
    <property type="entry name" value="SAM-dependent_MTases_sf"/>
</dbReference>
<gene>
    <name evidence="5" type="ORF">OFY01_23365</name>
</gene>
<comment type="similarity">
    <text evidence="1">Belongs to the methyltransferase superfamily.</text>
</comment>
<accession>A0ABT3U0R3</accession>
<organism evidence="5 6">
    <name type="scientific">Streptomyces beihaiensis</name>
    <dbReference type="NCBI Taxonomy" id="2984495"/>
    <lineage>
        <taxon>Bacteria</taxon>
        <taxon>Bacillati</taxon>
        <taxon>Actinomycetota</taxon>
        <taxon>Actinomycetes</taxon>
        <taxon>Kitasatosporales</taxon>
        <taxon>Streptomycetaceae</taxon>
        <taxon>Streptomyces</taxon>
    </lineage>
</organism>
<evidence type="ECO:0000313" key="5">
    <source>
        <dbReference type="EMBL" id="MCX3062640.1"/>
    </source>
</evidence>
<keyword evidence="2 5" id="KW-0489">Methyltransferase</keyword>
<dbReference type="SUPFAM" id="SSF53335">
    <property type="entry name" value="S-adenosyl-L-methionine-dependent methyltransferases"/>
    <property type="match status" value="1"/>
</dbReference>
<evidence type="ECO:0000256" key="3">
    <source>
        <dbReference type="ARBA" id="ARBA00022679"/>
    </source>
</evidence>
<evidence type="ECO:0000259" key="4">
    <source>
        <dbReference type="Pfam" id="PF08241"/>
    </source>
</evidence>
<dbReference type="RefSeq" id="WP_266603002.1">
    <property type="nucleotide sequence ID" value="NZ_JAPHNL010000277.1"/>
</dbReference>
<keyword evidence="6" id="KW-1185">Reference proteome</keyword>
<dbReference type="PANTHER" id="PTHR44942:SF4">
    <property type="entry name" value="METHYLTRANSFERASE TYPE 11 DOMAIN-CONTAINING PROTEIN"/>
    <property type="match status" value="1"/>
</dbReference>
<dbReference type="CDD" id="cd02440">
    <property type="entry name" value="AdoMet_MTases"/>
    <property type="match status" value="1"/>
</dbReference>
<sequence length="254" mass="27301">MTTTSRARSFDRAAARYAAGRPSYPASVLDAVEEACGRTLAGLRAVDVGAGTGIASTLLRGRGADVLAVEPGDGMAAEFRRTLPGVPLVRGDGNALPLATGSADLITYAQSWHWTDTARAVPEALRVLRPGGVLALWWNTGAPNVPWLLEQDERIADLCGIEPEDRPHPDAVRALRLAGLEGLSADRRLLPWSRSVDIDTHLDNITSHSVFLVLDDPGRVRAFRDAERALLAGLFPDGRVEEAYLVDLLTVVRP</sequence>
<name>A0ABT3U0R3_9ACTN</name>
<protein>
    <submittedName>
        <fullName evidence="5">Class I SAM-dependent methyltransferase</fullName>
    </submittedName>
</protein>
<feature type="domain" description="Methyltransferase type 11" evidence="4">
    <location>
        <begin position="46"/>
        <end position="135"/>
    </location>
</feature>
<dbReference type="Pfam" id="PF08241">
    <property type="entry name" value="Methyltransf_11"/>
    <property type="match status" value="1"/>
</dbReference>
<dbReference type="Gene3D" id="3.40.50.150">
    <property type="entry name" value="Vaccinia Virus protein VP39"/>
    <property type="match status" value="1"/>
</dbReference>
<evidence type="ECO:0000256" key="2">
    <source>
        <dbReference type="ARBA" id="ARBA00022603"/>
    </source>
</evidence>
<dbReference type="Proteomes" id="UP001163064">
    <property type="component" value="Unassembled WGS sequence"/>
</dbReference>
<evidence type="ECO:0000256" key="1">
    <source>
        <dbReference type="ARBA" id="ARBA00008361"/>
    </source>
</evidence>
<proteinExistence type="inferred from homology"/>
<evidence type="ECO:0000313" key="6">
    <source>
        <dbReference type="Proteomes" id="UP001163064"/>
    </source>
</evidence>
<keyword evidence="3" id="KW-0808">Transferase</keyword>
<dbReference type="InterPro" id="IPR051052">
    <property type="entry name" value="Diverse_substrate_MTase"/>
</dbReference>
<comment type="caution">
    <text evidence="5">The sequence shown here is derived from an EMBL/GenBank/DDBJ whole genome shotgun (WGS) entry which is preliminary data.</text>
</comment>
<dbReference type="PANTHER" id="PTHR44942">
    <property type="entry name" value="METHYLTRANSF_11 DOMAIN-CONTAINING PROTEIN"/>
    <property type="match status" value="1"/>
</dbReference>